<evidence type="ECO:0000256" key="2">
    <source>
        <dbReference type="ARBA" id="ARBA00023002"/>
    </source>
</evidence>
<dbReference type="InterPro" id="IPR020904">
    <property type="entry name" value="Sc_DH/Rdtase_CS"/>
</dbReference>
<accession>A0A7D8AJZ8</accession>
<name>A0A7D8AJZ8_9MICO</name>
<feature type="domain" description="Ketoreductase" evidence="4">
    <location>
        <begin position="13"/>
        <end position="197"/>
    </location>
</feature>
<reference evidence="5 6" key="1">
    <citation type="journal article" date="2020" name="Front. Microbiol.">
        <title>Design of Bacterial Strain-Specific qPCR Assays Using NGS Data and Publicly Available Resources and Its Application to Track Biocontrol Strains.</title>
        <authorList>
            <person name="Hernandez I."/>
            <person name="Sant C."/>
            <person name="Martinez R."/>
            <person name="Fernandez C."/>
        </authorList>
    </citation>
    <scope>NUCLEOTIDE SEQUENCE [LARGE SCALE GENOMIC DNA]</scope>
    <source>
        <strain evidence="5 6">B24</strain>
    </source>
</reference>
<dbReference type="PROSITE" id="PS00061">
    <property type="entry name" value="ADH_SHORT"/>
    <property type="match status" value="1"/>
</dbReference>
<dbReference type="FunFam" id="3.40.50.720:FF:000173">
    <property type="entry name" value="3-oxoacyl-[acyl-carrier protein] reductase"/>
    <property type="match status" value="1"/>
</dbReference>
<dbReference type="EMBL" id="CP043732">
    <property type="protein sequence ID" value="QMU95968.1"/>
    <property type="molecule type" value="Genomic_DNA"/>
</dbReference>
<evidence type="ECO:0000313" key="6">
    <source>
        <dbReference type="Proteomes" id="UP000515708"/>
    </source>
</evidence>
<evidence type="ECO:0000256" key="3">
    <source>
        <dbReference type="RuleBase" id="RU000363"/>
    </source>
</evidence>
<dbReference type="Pfam" id="PF00106">
    <property type="entry name" value="adh_short"/>
    <property type="match status" value="1"/>
</dbReference>
<dbReference type="Gene3D" id="3.40.50.720">
    <property type="entry name" value="NAD(P)-binding Rossmann-like Domain"/>
    <property type="match status" value="1"/>
</dbReference>
<dbReference type="PRINTS" id="PR00080">
    <property type="entry name" value="SDRFAMILY"/>
</dbReference>
<dbReference type="InterPro" id="IPR002347">
    <property type="entry name" value="SDR_fam"/>
</dbReference>
<comment type="similarity">
    <text evidence="1 3">Belongs to the short-chain dehydrogenases/reductases (SDR) family.</text>
</comment>
<dbReference type="Proteomes" id="UP000515708">
    <property type="component" value="Chromosome"/>
</dbReference>
<dbReference type="PANTHER" id="PTHR42760:SF40">
    <property type="entry name" value="3-OXOACYL-[ACYL-CARRIER-PROTEIN] REDUCTASE, CHLOROPLASTIC"/>
    <property type="match status" value="1"/>
</dbReference>
<protein>
    <submittedName>
        <fullName evidence="5">SDR family NAD(P)-dependent oxidoreductase</fullName>
    </submittedName>
</protein>
<dbReference type="RefSeq" id="WP_182253854.1">
    <property type="nucleotide sequence ID" value="NZ_CP043732.1"/>
</dbReference>
<dbReference type="AlphaFoldDB" id="A0A7D8AJZ8"/>
<evidence type="ECO:0000259" key="4">
    <source>
        <dbReference type="SMART" id="SM00822"/>
    </source>
</evidence>
<gene>
    <name evidence="5" type="ORF">FVO59_01215</name>
</gene>
<sequence>MNSTKHDGRIAGRRVVVIGGAGAIGEAIVELLSAEGGAVVVADHDLAAAQALADRLRRESRTAFAVAIDISDERSVVDAFREAADRLGGIDVLVNSAGMITESPIDEMSLAEWTRVVEINLGGVFLGCREVLPYLRSAGGGRIINIASQVGQRGRERLTHYAAAKAGVIGFTKALAREVAGEGILVNAVAPGPIDTGFSATLSAETLSETAKALPLGRTGAPAEVAPSVLLLASEPGGNLYVGQTLGPNSGDVML</sequence>
<evidence type="ECO:0000313" key="5">
    <source>
        <dbReference type="EMBL" id="QMU95968.1"/>
    </source>
</evidence>
<dbReference type="GO" id="GO:0016616">
    <property type="term" value="F:oxidoreductase activity, acting on the CH-OH group of donors, NAD or NADP as acceptor"/>
    <property type="evidence" value="ECO:0007669"/>
    <property type="project" value="TreeGrafter"/>
</dbReference>
<dbReference type="SMART" id="SM00822">
    <property type="entry name" value="PKS_KR"/>
    <property type="match status" value="1"/>
</dbReference>
<dbReference type="SUPFAM" id="SSF51735">
    <property type="entry name" value="NAD(P)-binding Rossmann-fold domains"/>
    <property type="match status" value="1"/>
</dbReference>
<dbReference type="InterPro" id="IPR036291">
    <property type="entry name" value="NAD(P)-bd_dom_sf"/>
</dbReference>
<dbReference type="GO" id="GO:0030497">
    <property type="term" value="P:fatty acid elongation"/>
    <property type="evidence" value="ECO:0007669"/>
    <property type="project" value="TreeGrafter"/>
</dbReference>
<keyword evidence="2" id="KW-0560">Oxidoreductase</keyword>
<evidence type="ECO:0000256" key="1">
    <source>
        <dbReference type="ARBA" id="ARBA00006484"/>
    </source>
</evidence>
<dbReference type="InterPro" id="IPR057326">
    <property type="entry name" value="KR_dom"/>
</dbReference>
<proteinExistence type="inferred from homology"/>
<dbReference type="PRINTS" id="PR00081">
    <property type="entry name" value="GDHRDH"/>
</dbReference>
<dbReference type="PANTHER" id="PTHR42760">
    <property type="entry name" value="SHORT-CHAIN DEHYDROGENASES/REDUCTASES FAMILY MEMBER"/>
    <property type="match status" value="1"/>
</dbReference>
<organism evidence="5 6">
    <name type="scientific">Microbacterium esteraromaticum</name>
    <dbReference type="NCBI Taxonomy" id="57043"/>
    <lineage>
        <taxon>Bacteria</taxon>
        <taxon>Bacillati</taxon>
        <taxon>Actinomycetota</taxon>
        <taxon>Actinomycetes</taxon>
        <taxon>Micrococcales</taxon>
        <taxon>Microbacteriaceae</taxon>
        <taxon>Microbacterium</taxon>
    </lineage>
</organism>